<dbReference type="KEGG" id="bmur:ABE28_003450"/>
<dbReference type="Proteomes" id="UP000077926">
    <property type="component" value="Chromosome"/>
</dbReference>
<name>A0A1B3XJJ8_9BACI</name>
<sequence>MKKYLFFTFSFLLLFTILQVISGLILTAAYTPDFSGATRTAGSSIIVSQSQLPVMTLAALSAILSYFISNRVMKSS</sequence>
<keyword evidence="1" id="KW-1133">Transmembrane helix</keyword>
<dbReference type="GO" id="GO:0016020">
    <property type="term" value="C:membrane"/>
    <property type="evidence" value="ECO:0007669"/>
    <property type="project" value="InterPro"/>
</dbReference>
<dbReference type="AlphaFoldDB" id="A0A1B3XJJ8"/>
<dbReference type="RefSeq" id="WP_064463850.1">
    <property type="nucleotide sequence ID" value="NZ_CP017080.1"/>
</dbReference>
<dbReference type="OrthoDB" id="2454526at2"/>
<accession>A0A1B3XJJ8</accession>
<dbReference type="InterPro" id="IPR016174">
    <property type="entry name" value="Di-haem_cyt_TM"/>
</dbReference>
<organism evidence="2 3">
    <name type="scientific">Peribacillus muralis</name>
    <dbReference type="NCBI Taxonomy" id="264697"/>
    <lineage>
        <taxon>Bacteria</taxon>
        <taxon>Bacillati</taxon>
        <taxon>Bacillota</taxon>
        <taxon>Bacilli</taxon>
        <taxon>Bacillales</taxon>
        <taxon>Bacillaceae</taxon>
        <taxon>Peribacillus</taxon>
    </lineage>
</organism>
<dbReference type="EMBL" id="CP017080">
    <property type="protein sequence ID" value="AOH53395.1"/>
    <property type="molecule type" value="Genomic_DNA"/>
</dbReference>
<reference evidence="2 3" key="1">
    <citation type="submission" date="2016-08" db="EMBL/GenBank/DDBJ databases">
        <title>Complete genome sequence of Bacillus muralis G25-68, a strain with toxicity to nematodes.</title>
        <authorList>
            <person name="Zheng Z."/>
        </authorList>
    </citation>
    <scope>NUCLEOTIDE SEQUENCE [LARGE SCALE GENOMIC DNA]</scope>
    <source>
        <strain evidence="2 3">G25-68</strain>
    </source>
</reference>
<dbReference type="GO" id="GO:0022904">
    <property type="term" value="P:respiratory electron transport chain"/>
    <property type="evidence" value="ECO:0007669"/>
    <property type="project" value="InterPro"/>
</dbReference>
<evidence type="ECO:0000313" key="2">
    <source>
        <dbReference type="EMBL" id="AOH53395.1"/>
    </source>
</evidence>
<gene>
    <name evidence="2" type="ORF">ABE28_003450</name>
</gene>
<evidence type="ECO:0000313" key="3">
    <source>
        <dbReference type="Proteomes" id="UP000077926"/>
    </source>
</evidence>
<proteinExistence type="predicted"/>
<keyword evidence="3" id="KW-1185">Reference proteome</keyword>
<keyword evidence="1" id="KW-0812">Transmembrane</keyword>
<feature type="transmembrane region" description="Helical" evidence="1">
    <location>
        <begin position="51"/>
        <end position="69"/>
    </location>
</feature>
<dbReference type="SUPFAM" id="SSF81342">
    <property type="entry name" value="Transmembrane di-heme cytochromes"/>
    <property type="match status" value="1"/>
</dbReference>
<protein>
    <submittedName>
        <fullName evidence="2">Uncharacterized protein</fullName>
    </submittedName>
</protein>
<evidence type="ECO:0000256" key="1">
    <source>
        <dbReference type="SAM" id="Phobius"/>
    </source>
</evidence>
<keyword evidence="1" id="KW-0472">Membrane</keyword>